<keyword evidence="8" id="KW-1185">Reference proteome</keyword>
<dbReference type="KEGG" id="mmar:MODMU_3734"/>
<evidence type="ECO:0000313" key="7">
    <source>
        <dbReference type="EMBL" id="CCH89143.1"/>
    </source>
</evidence>
<dbReference type="STRING" id="477641.MODMU_3734"/>
<evidence type="ECO:0000313" key="8">
    <source>
        <dbReference type="Proteomes" id="UP000006461"/>
    </source>
</evidence>
<evidence type="ECO:0000256" key="2">
    <source>
        <dbReference type="ARBA" id="ARBA00023015"/>
    </source>
</evidence>
<proteinExistence type="inferred from homology"/>
<evidence type="ECO:0000256" key="4">
    <source>
        <dbReference type="ARBA" id="ARBA00023125"/>
    </source>
</evidence>
<evidence type="ECO:0000256" key="1">
    <source>
        <dbReference type="ARBA" id="ARBA00010641"/>
    </source>
</evidence>
<dbReference type="eggNOG" id="COG1595">
    <property type="taxonomic scope" value="Bacteria"/>
</dbReference>
<feature type="domain" description="RNA polymerase sigma factor 70 region 4 type 2" evidence="6">
    <location>
        <begin position="17"/>
        <end position="68"/>
    </location>
</feature>
<dbReference type="HOGENOM" id="CLU_2585808_0_0_11"/>
<dbReference type="PANTHER" id="PTHR43133">
    <property type="entry name" value="RNA POLYMERASE ECF-TYPE SIGMA FACTO"/>
    <property type="match status" value="1"/>
</dbReference>
<dbReference type="Proteomes" id="UP000006461">
    <property type="component" value="Chromosome"/>
</dbReference>
<dbReference type="InterPro" id="IPR036388">
    <property type="entry name" value="WH-like_DNA-bd_sf"/>
</dbReference>
<protein>
    <submittedName>
        <fullName evidence="7">RNA polymerase sigma-E factor</fullName>
    </submittedName>
</protein>
<dbReference type="Pfam" id="PF08281">
    <property type="entry name" value="Sigma70_r4_2"/>
    <property type="match status" value="1"/>
</dbReference>
<reference evidence="7 8" key="1">
    <citation type="journal article" date="2012" name="J. Bacteriol.">
        <title>Genome Sequence of Radiation-Resistant Modestobacter marinus Strain BC501, a Representative Actinobacterium That Thrives on Calcareous Stone Surfaces.</title>
        <authorList>
            <person name="Normand P."/>
            <person name="Gury J."/>
            <person name="Pujic P."/>
            <person name="Chouaia B."/>
            <person name="Crotti E."/>
            <person name="Brusetti L."/>
            <person name="Daffonchio D."/>
            <person name="Vacherie B."/>
            <person name="Barbe V."/>
            <person name="Medigue C."/>
            <person name="Calteau A."/>
            <person name="Ghodhbane-Gtari F."/>
            <person name="Essoussi I."/>
            <person name="Nouioui I."/>
            <person name="Abbassi-Ghozzi I."/>
            <person name="Gtari M."/>
        </authorList>
    </citation>
    <scope>NUCLEOTIDE SEQUENCE [LARGE SCALE GENOMIC DNA]</scope>
    <source>
        <strain evidence="8">BC 501</strain>
    </source>
</reference>
<dbReference type="GO" id="GO:0006352">
    <property type="term" value="P:DNA-templated transcription initiation"/>
    <property type="evidence" value="ECO:0007669"/>
    <property type="project" value="InterPro"/>
</dbReference>
<keyword evidence="4" id="KW-0238">DNA-binding</keyword>
<dbReference type="GO" id="GO:0016987">
    <property type="term" value="F:sigma factor activity"/>
    <property type="evidence" value="ECO:0007669"/>
    <property type="project" value="UniProtKB-KW"/>
</dbReference>
<dbReference type="InterPro" id="IPR014284">
    <property type="entry name" value="RNA_pol_sigma-70_dom"/>
</dbReference>
<organism evidence="7 8">
    <name type="scientific">Modestobacter italicus (strain DSM 44449 / CECT 9708 / BC 501)</name>
    <dbReference type="NCBI Taxonomy" id="2732864"/>
    <lineage>
        <taxon>Bacteria</taxon>
        <taxon>Bacillati</taxon>
        <taxon>Actinomycetota</taxon>
        <taxon>Actinomycetes</taxon>
        <taxon>Geodermatophilales</taxon>
        <taxon>Geodermatophilaceae</taxon>
        <taxon>Modestobacter</taxon>
    </lineage>
</organism>
<dbReference type="SUPFAM" id="SSF88659">
    <property type="entry name" value="Sigma3 and sigma4 domains of RNA polymerase sigma factors"/>
    <property type="match status" value="1"/>
</dbReference>
<dbReference type="NCBIfam" id="TIGR02937">
    <property type="entry name" value="sigma70-ECF"/>
    <property type="match status" value="1"/>
</dbReference>
<dbReference type="InterPro" id="IPR039425">
    <property type="entry name" value="RNA_pol_sigma-70-like"/>
</dbReference>
<evidence type="ECO:0000256" key="5">
    <source>
        <dbReference type="ARBA" id="ARBA00023163"/>
    </source>
</evidence>
<dbReference type="InterPro" id="IPR013324">
    <property type="entry name" value="RNA_pol_sigma_r3/r4-like"/>
</dbReference>
<dbReference type="Gene3D" id="1.10.10.10">
    <property type="entry name" value="Winged helix-like DNA-binding domain superfamily/Winged helix DNA-binding domain"/>
    <property type="match status" value="1"/>
</dbReference>
<dbReference type="AlphaFoldDB" id="I4F0I0"/>
<evidence type="ECO:0000256" key="3">
    <source>
        <dbReference type="ARBA" id="ARBA00023082"/>
    </source>
</evidence>
<gene>
    <name evidence="7" type="primary">sigE</name>
    <name evidence="7" type="ordered locus">MODMU_3734</name>
</gene>
<dbReference type="PANTHER" id="PTHR43133:SF8">
    <property type="entry name" value="RNA POLYMERASE SIGMA FACTOR HI_1459-RELATED"/>
    <property type="match status" value="1"/>
</dbReference>
<keyword evidence="2" id="KW-0805">Transcription regulation</keyword>
<keyword evidence="3" id="KW-0731">Sigma factor</keyword>
<dbReference type="InterPro" id="IPR013249">
    <property type="entry name" value="RNA_pol_sigma70_r4_t2"/>
</dbReference>
<accession>I4F0I0</accession>
<comment type="similarity">
    <text evidence="1">Belongs to the sigma-70 factor family. ECF subfamily.</text>
</comment>
<dbReference type="GO" id="GO:0003677">
    <property type="term" value="F:DNA binding"/>
    <property type="evidence" value="ECO:0007669"/>
    <property type="project" value="UniProtKB-KW"/>
</dbReference>
<dbReference type="CDD" id="cd06171">
    <property type="entry name" value="Sigma70_r4"/>
    <property type="match status" value="1"/>
</dbReference>
<name>I4F0I0_MODI5</name>
<evidence type="ECO:0000259" key="6">
    <source>
        <dbReference type="Pfam" id="PF08281"/>
    </source>
</evidence>
<keyword evidence="5" id="KW-0804">Transcription</keyword>
<sequence>MPTASAEEEALLGEQRREVLAAGQALPPRQREVVVLRYWSHLGEAETAEVLGISRGTVKSTTSRALRAVEKALEQRRDDR</sequence>
<dbReference type="EMBL" id="FO203431">
    <property type="protein sequence ID" value="CCH89143.1"/>
    <property type="molecule type" value="Genomic_DNA"/>
</dbReference>